<evidence type="ECO:0000313" key="1">
    <source>
        <dbReference type="EMBL" id="KAJ6261124.1"/>
    </source>
</evidence>
<keyword evidence="2" id="KW-1185">Reference proteome</keyword>
<name>A0AAD6J036_DREDA</name>
<comment type="caution">
    <text evidence="1">The sequence shown here is derived from an EMBL/GenBank/DDBJ whole genome shotgun (WGS) entry which is preliminary data.</text>
</comment>
<accession>A0AAD6J036</accession>
<protein>
    <submittedName>
        <fullName evidence="1">Uncharacterized protein</fullName>
    </submittedName>
</protein>
<dbReference type="AlphaFoldDB" id="A0AAD6J036"/>
<sequence length="88" mass="10103">MQKEDEEDEEEKEKMPCRGLWFHRGTLLPHRTVPAVRVGTITVWYKSEVQMRNALVSPGRSDWVVLTDLDTLASDDIDRFGPIGHPNV</sequence>
<dbReference type="Proteomes" id="UP001221413">
    <property type="component" value="Unassembled WGS sequence"/>
</dbReference>
<proteinExistence type="predicted"/>
<organism evidence="1 2">
    <name type="scientific">Drechslerella dactyloides</name>
    <name type="common">Nematode-trapping fungus</name>
    <name type="synonym">Arthrobotrys dactyloides</name>
    <dbReference type="NCBI Taxonomy" id="74499"/>
    <lineage>
        <taxon>Eukaryota</taxon>
        <taxon>Fungi</taxon>
        <taxon>Dikarya</taxon>
        <taxon>Ascomycota</taxon>
        <taxon>Pezizomycotina</taxon>
        <taxon>Orbiliomycetes</taxon>
        <taxon>Orbiliales</taxon>
        <taxon>Orbiliaceae</taxon>
        <taxon>Drechslerella</taxon>
    </lineage>
</organism>
<gene>
    <name evidence="1" type="ORF">Dda_3789</name>
</gene>
<reference evidence="1" key="1">
    <citation type="submission" date="2023-01" db="EMBL/GenBank/DDBJ databases">
        <title>The chitinases involved in constricting ring structure development in the nematode-trapping fungus Drechslerella dactyloides.</title>
        <authorList>
            <person name="Wang R."/>
            <person name="Zhang L."/>
            <person name="Tang P."/>
            <person name="Li S."/>
            <person name="Liang L."/>
        </authorList>
    </citation>
    <scope>NUCLEOTIDE SEQUENCE</scope>
    <source>
        <strain evidence="1">YMF1.00031</strain>
    </source>
</reference>
<evidence type="ECO:0000313" key="2">
    <source>
        <dbReference type="Proteomes" id="UP001221413"/>
    </source>
</evidence>
<dbReference type="EMBL" id="JAQGDS010000004">
    <property type="protein sequence ID" value="KAJ6261124.1"/>
    <property type="molecule type" value="Genomic_DNA"/>
</dbReference>